<dbReference type="PANTHER" id="PTHR34387">
    <property type="entry name" value="SLR1258 PROTEIN"/>
    <property type="match status" value="1"/>
</dbReference>
<dbReference type="PANTHER" id="PTHR34387:SF2">
    <property type="entry name" value="SLR1258 PROTEIN"/>
    <property type="match status" value="1"/>
</dbReference>
<evidence type="ECO:0000313" key="2">
    <source>
        <dbReference type="Proteomes" id="UP000319613"/>
    </source>
</evidence>
<protein>
    <recommendedName>
        <fullName evidence="3">Periplasmic immunogenic protein</fullName>
    </recommendedName>
</protein>
<accession>A0A554JCM5</accession>
<dbReference type="GO" id="GO:0006974">
    <property type="term" value="P:DNA damage response"/>
    <property type="evidence" value="ECO:0007669"/>
    <property type="project" value="TreeGrafter"/>
</dbReference>
<organism evidence="1 2">
    <name type="scientific">Candidatus Doudnabacteria bacterium Gr01-1014_77</name>
    <dbReference type="NCBI Taxonomy" id="2017133"/>
    <lineage>
        <taxon>Bacteria</taxon>
        <taxon>Candidatus Doudnaibacteriota</taxon>
    </lineage>
</organism>
<evidence type="ECO:0000313" key="1">
    <source>
        <dbReference type="EMBL" id="TSC66147.1"/>
    </source>
</evidence>
<dbReference type="InterPro" id="IPR052022">
    <property type="entry name" value="26kDa_periplasmic_antigen"/>
</dbReference>
<evidence type="ECO:0008006" key="3">
    <source>
        <dbReference type="Google" id="ProtNLM"/>
    </source>
</evidence>
<name>A0A554JCM5_9BACT</name>
<dbReference type="EMBL" id="VMFF01000013">
    <property type="protein sequence ID" value="TSC66147.1"/>
    <property type="molecule type" value="Genomic_DNA"/>
</dbReference>
<reference evidence="1 2" key="1">
    <citation type="submission" date="2017-07" db="EMBL/GenBank/DDBJ databases">
        <title>Mechanisms for carbon and nitrogen cycling indicate functional differentiation within the Candidate Phyla Radiation.</title>
        <authorList>
            <person name="Danczak R.E."/>
            <person name="Johnston M.D."/>
            <person name="Kenah C."/>
            <person name="Slattery M."/>
            <person name="Wrighton K.C."/>
            <person name="Wilkins M.J."/>
        </authorList>
    </citation>
    <scope>NUCLEOTIDE SEQUENCE [LARGE SCALE GENOMIC DNA]</scope>
    <source>
        <strain evidence="1">Gr01-1014_77</strain>
    </source>
</reference>
<dbReference type="Gene3D" id="3.30.70.2970">
    <property type="entry name" value="Protein of unknown function (DUF541), domain 2"/>
    <property type="match status" value="1"/>
</dbReference>
<sequence>MQFIPKWLVQTIAATVATLLVVLTVSQLYTVKSKFREIDDKHIINISAEGKVTVKPDQAIINAGVQTDGATAIDAQNANTNLANKMIAFVKGQGVEDKDVSTSGYNLYPKYDYSKGDGHITGYSTNQTVTVKVNDLEKVGKILDGLTKNGANQINGVNYTFQDPDNFREQAREAALKNAREKAENLARAAGVRLGKLISFSENAGGVVPMPYYADKAYSGMGGGGSAVPSVEPGVQDITAQISVSYEIY</sequence>
<dbReference type="Pfam" id="PF04402">
    <property type="entry name" value="SIMPL"/>
    <property type="match status" value="1"/>
</dbReference>
<dbReference type="Proteomes" id="UP000319613">
    <property type="component" value="Unassembled WGS sequence"/>
</dbReference>
<dbReference type="AlphaFoldDB" id="A0A554JCM5"/>
<dbReference type="Gene3D" id="3.30.110.170">
    <property type="entry name" value="Protein of unknown function (DUF541), domain 1"/>
    <property type="match status" value="1"/>
</dbReference>
<comment type="caution">
    <text evidence="1">The sequence shown here is derived from an EMBL/GenBank/DDBJ whole genome shotgun (WGS) entry which is preliminary data.</text>
</comment>
<gene>
    <name evidence="1" type="ORF">G01um101477_198</name>
</gene>
<dbReference type="InterPro" id="IPR007497">
    <property type="entry name" value="SIMPL/DUF541"/>
</dbReference>
<proteinExistence type="predicted"/>